<evidence type="ECO:0000256" key="7">
    <source>
        <dbReference type="PROSITE-ProRule" id="PRU00024"/>
    </source>
</evidence>
<comment type="subcellular location">
    <subcellularLocation>
        <location evidence="1">Cytoplasm</location>
    </subcellularLocation>
</comment>
<reference evidence="12" key="1">
    <citation type="journal article" date="2013" name="Science">
        <title>Comparative analysis of bat genomes provides insight into the evolution of flight and immunity.</title>
        <authorList>
            <person name="Zhang G."/>
            <person name="Cowled C."/>
            <person name="Shi Z."/>
            <person name="Huang Z."/>
            <person name="Bishop-Lilly K.A."/>
            <person name="Fang X."/>
            <person name="Wynne J.W."/>
            <person name="Xiong Z."/>
            <person name="Baker M.L."/>
            <person name="Zhao W."/>
            <person name="Tachedjian M."/>
            <person name="Zhu Y."/>
            <person name="Zhou P."/>
            <person name="Jiang X."/>
            <person name="Ng J."/>
            <person name="Yang L."/>
            <person name="Wu L."/>
            <person name="Xiao J."/>
            <person name="Feng Y."/>
            <person name="Chen Y."/>
            <person name="Sun X."/>
            <person name="Zhang Y."/>
            <person name="Marsh G.A."/>
            <person name="Crameri G."/>
            <person name="Broder C.C."/>
            <person name="Frey K.G."/>
            <person name="Wang L.F."/>
            <person name="Wang J."/>
        </authorList>
    </citation>
    <scope>NUCLEOTIDE SEQUENCE [LARGE SCALE GENOMIC DNA]</scope>
</reference>
<dbReference type="SUPFAM" id="SSF57845">
    <property type="entry name" value="B-box zinc-binding domain"/>
    <property type="match status" value="1"/>
</dbReference>
<keyword evidence="4 7" id="KW-0863">Zinc-finger</keyword>
<evidence type="ECO:0000256" key="2">
    <source>
        <dbReference type="ARBA" id="ARBA00022490"/>
    </source>
</evidence>
<feature type="domain" description="B box-type" evidence="10">
    <location>
        <begin position="91"/>
        <end position="132"/>
    </location>
</feature>
<keyword evidence="2" id="KW-0963">Cytoplasm</keyword>
<dbReference type="InterPro" id="IPR050143">
    <property type="entry name" value="TRIM/RBCC"/>
</dbReference>
<evidence type="ECO:0000256" key="8">
    <source>
        <dbReference type="SAM" id="MobiDB-lite"/>
    </source>
</evidence>
<evidence type="ECO:0000256" key="4">
    <source>
        <dbReference type="ARBA" id="ARBA00022771"/>
    </source>
</evidence>
<dbReference type="Gene3D" id="3.30.40.10">
    <property type="entry name" value="Zinc/RING finger domain, C3HC4 (zinc finger)"/>
    <property type="match status" value="1"/>
</dbReference>
<proteinExistence type="predicted"/>
<name>L5LNN7_MYODS</name>
<dbReference type="Proteomes" id="UP000010556">
    <property type="component" value="Unassembled WGS sequence"/>
</dbReference>
<dbReference type="GO" id="GO:0008270">
    <property type="term" value="F:zinc ion binding"/>
    <property type="evidence" value="ECO:0007669"/>
    <property type="project" value="UniProtKB-KW"/>
</dbReference>
<dbReference type="InterPro" id="IPR027370">
    <property type="entry name" value="Znf-RING_euk"/>
</dbReference>
<keyword evidence="5" id="KW-0862">Zinc</keyword>
<dbReference type="Pfam" id="PF13445">
    <property type="entry name" value="zf-RING_UBOX"/>
    <property type="match status" value="1"/>
</dbReference>
<dbReference type="Pfam" id="PF00643">
    <property type="entry name" value="zf-B_box"/>
    <property type="match status" value="1"/>
</dbReference>
<dbReference type="FunFam" id="3.30.160.60:FF:000386">
    <property type="entry name" value="Tripartite motif-containing 5 (Predicted)"/>
    <property type="match status" value="1"/>
</dbReference>
<dbReference type="PROSITE" id="PS50119">
    <property type="entry name" value="ZF_BBOX"/>
    <property type="match status" value="1"/>
</dbReference>
<dbReference type="SMART" id="SM00336">
    <property type="entry name" value="BBOX"/>
    <property type="match status" value="1"/>
</dbReference>
<dbReference type="eggNOG" id="KOG2177">
    <property type="taxonomic scope" value="Eukaryota"/>
</dbReference>
<dbReference type="PROSITE" id="PS00518">
    <property type="entry name" value="ZF_RING_1"/>
    <property type="match status" value="1"/>
</dbReference>
<evidence type="ECO:0000256" key="6">
    <source>
        <dbReference type="ARBA" id="ARBA00023054"/>
    </source>
</evidence>
<dbReference type="Gene3D" id="3.30.160.60">
    <property type="entry name" value="Classic Zinc Finger"/>
    <property type="match status" value="1"/>
</dbReference>
<dbReference type="SMART" id="SM00184">
    <property type="entry name" value="RING"/>
    <property type="match status" value="1"/>
</dbReference>
<dbReference type="InterPro" id="IPR001841">
    <property type="entry name" value="Znf_RING"/>
</dbReference>
<gene>
    <name evidence="11" type="ORF">MDA_GLEAN10000995</name>
</gene>
<protein>
    <submittedName>
        <fullName evidence="11">Tripartite motif-containing protein 5</fullName>
    </submittedName>
</protein>
<accession>L5LNN7</accession>
<evidence type="ECO:0000256" key="1">
    <source>
        <dbReference type="ARBA" id="ARBA00004496"/>
    </source>
</evidence>
<evidence type="ECO:0000259" key="10">
    <source>
        <dbReference type="PROSITE" id="PS50119"/>
    </source>
</evidence>
<dbReference type="InterPro" id="IPR017907">
    <property type="entry name" value="Znf_RING_CS"/>
</dbReference>
<dbReference type="GO" id="GO:0005737">
    <property type="term" value="C:cytoplasm"/>
    <property type="evidence" value="ECO:0007669"/>
    <property type="project" value="UniProtKB-SubCell"/>
</dbReference>
<keyword evidence="3" id="KW-0479">Metal-binding</keyword>
<evidence type="ECO:0000256" key="5">
    <source>
        <dbReference type="ARBA" id="ARBA00022833"/>
    </source>
</evidence>
<dbReference type="PANTHER" id="PTHR24103">
    <property type="entry name" value="E3 UBIQUITIN-PROTEIN LIGASE TRIM"/>
    <property type="match status" value="1"/>
</dbReference>
<evidence type="ECO:0000256" key="3">
    <source>
        <dbReference type="ARBA" id="ARBA00022723"/>
    </source>
</evidence>
<keyword evidence="12" id="KW-1185">Reference proteome</keyword>
<feature type="domain" description="RING-type" evidence="9">
    <location>
        <begin position="15"/>
        <end position="59"/>
    </location>
</feature>
<dbReference type="PROSITE" id="PS50089">
    <property type="entry name" value="ZF_RING_2"/>
    <property type="match status" value="1"/>
</dbReference>
<dbReference type="EMBL" id="KB110510">
    <property type="protein sequence ID" value="ELK27103.1"/>
    <property type="molecule type" value="Genomic_DNA"/>
</dbReference>
<organism evidence="11 12">
    <name type="scientific">Myotis davidii</name>
    <name type="common">David's myotis</name>
    <dbReference type="NCBI Taxonomy" id="225400"/>
    <lineage>
        <taxon>Eukaryota</taxon>
        <taxon>Metazoa</taxon>
        <taxon>Chordata</taxon>
        <taxon>Craniata</taxon>
        <taxon>Vertebrata</taxon>
        <taxon>Euteleostomi</taxon>
        <taxon>Mammalia</taxon>
        <taxon>Eutheria</taxon>
        <taxon>Laurasiatheria</taxon>
        <taxon>Chiroptera</taxon>
        <taxon>Yangochiroptera</taxon>
        <taxon>Vespertilionidae</taxon>
        <taxon>Myotis</taxon>
    </lineage>
</organism>
<keyword evidence="6" id="KW-0175">Coiled coil</keyword>
<dbReference type="CDD" id="cd19761">
    <property type="entry name" value="Bbox2_TRIM5-like"/>
    <property type="match status" value="1"/>
</dbReference>
<dbReference type="AlphaFoldDB" id="L5LNN7"/>
<dbReference type="FunFam" id="3.30.40.10:FF:000144">
    <property type="entry name" value="Tripartite motif-containing 5 (Predicted)"/>
    <property type="match status" value="1"/>
</dbReference>
<dbReference type="InterPro" id="IPR013083">
    <property type="entry name" value="Znf_RING/FYVE/PHD"/>
</dbReference>
<evidence type="ECO:0000259" key="9">
    <source>
        <dbReference type="PROSITE" id="PS50089"/>
    </source>
</evidence>
<dbReference type="SUPFAM" id="SSF57850">
    <property type="entry name" value="RING/U-box"/>
    <property type="match status" value="1"/>
</dbReference>
<sequence length="178" mass="20358">MASGILVNVKEEVTCPICLELLTKPMSLDCGHTFCQACITTNNRGSMIGQGKSSCPVCRSTYQPENMRPNRHVANIVEAFRKVKLSPQEVQKTDLCVRHGEKLVLFCHEDKKIICWLCERSREHRGHHTFLMEEIAQMKKEKLQASLDRLKAQQRKAEKLNDDLEEERTSRKVGGDSF</sequence>
<dbReference type="InterPro" id="IPR000315">
    <property type="entry name" value="Znf_B-box"/>
</dbReference>
<evidence type="ECO:0000313" key="12">
    <source>
        <dbReference type="Proteomes" id="UP000010556"/>
    </source>
</evidence>
<dbReference type="CDD" id="cd16591">
    <property type="entry name" value="RING-HC_TRIM5-like_C-IV"/>
    <property type="match status" value="1"/>
</dbReference>
<feature type="region of interest" description="Disordered" evidence="8">
    <location>
        <begin position="146"/>
        <end position="178"/>
    </location>
</feature>
<evidence type="ECO:0000313" key="11">
    <source>
        <dbReference type="EMBL" id="ELK27103.1"/>
    </source>
</evidence>